<evidence type="ECO:0000256" key="7">
    <source>
        <dbReference type="RuleBase" id="RU367155"/>
    </source>
</evidence>
<proteinExistence type="inferred from homology"/>
<name>A0A131ZW45_SARSC</name>
<evidence type="ECO:0000256" key="6">
    <source>
        <dbReference type="ARBA" id="ARBA00023242"/>
    </source>
</evidence>
<evidence type="ECO:0000256" key="4">
    <source>
        <dbReference type="ARBA" id="ARBA00023159"/>
    </source>
</evidence>
<dbReference type="GO" id="GO:0003677">
    <property type="term" value="F:DNA binding"/>
    <property type="evidence" value="ECO:0007669"/>
    <property type="project" value="UniProtKB-KW"/>
</dbReference>
<dbReference type="AlphaFoldDB" id="A0A131ZW45"/>
<evidence type="ECO:0000256" key="1">
    <source>
        <dbReference type="ARBA" id="ARBA00004123"/>
    </source>
</evidence>
<keyword evidence="3 7" id="KW-0238">DNA-binding</keyword>
<evidence type="ECO:0000313" key="8">
    <source>
        <dbReference type="EMBL" id="KPM02505.1"/>
    </source>
</evidence>
<dbReference type="GO" id="GO:0016602">
    <property type="term" value="C:CCAAT-binding factor complex"/>
    <property type="evidence" value="ECO:0007669"/>
    <property type="project" value="InterPro"/>
</dbReference>
<sequence>MNRSQNLEEFFDPIANIEQPQSIIINHQPNHTIAKPQIVQISSGLSSSVIANNAIAMATENGNGHTAATQPLLVQALPTNQRIHLATGTAGQTFPQLIMPTQPIILQQPTNSILQTADGQTIICPSIQTENTSIVSSPQGLLQLSSAGSNVLNASPQTQHISPAQNSNNYYVVVPNNPSTSVDRMNNLTTEYEEEPLYVNAKQYNRIIKRRIARAKLEQEGKIPKTRRKYLHESRHRHAMNRVRGEGGRFHSLNKEGEQESMILPGTITGSNQINYETNNGTNPFVHHTQLGI</sequence>
<organism evidence="8 9">
    <name type="scientific">Sarcoptes scabiei</name>
    <name type="common">Itch mite</name>
    <name type="synonym">Acarus scabiei</name>
    <dbReference type="NCBI Taxonomy" id="52283"/>
    <lineage>
        <taxon>Eukaryota</taxon>
        <taxon>Metazoa</taxon>
        <taxon>Ecdysozoa</taxon>
        <taxon>Arthropoda</taxon>
        <taxon>Chelicerata</taxon>
        <taxon>Arachnida</taxon>
        <taxon>Acari</taxon>
        <taxon>Acariformes</taxon>
        <taxon>Sarcoptiformes</taxon>
        <taxon>Astigmata</taxon>
        <taxon>Psoroptidia</taxon>
        <taxon>Sarcoptoidea</taxon>
        <taxon>Sarcoptidae</taxon>
        <taxon>Sarcoptinae</taxon>
        <taxon>Sarcoptes</taxon>
    </lineage>
</organism>
<dbReference type="Pfam" id="PF02045">
    <property type="entry name" value="CBFB_NFYA"/>
    <property type="match status" value="1"/>
</dbReference>
<reference evidence="8 9" key="1">
    <citation type="journal article" date="2015" name="Parasit. Vectors">
        <title>Draft genome of the scabies mite.</title>
        <authorList>
            <person name="Rider S.D.Jr."/>
            <person name="Morgan M.S."/>
            <person name="Arlian L.G."/>
        </authorList>
    </citation>
    <scope>NUCLEOTIDE SEQUENCE [LARGE SCALE GENOMIC DNA]</scope>
    <source>
        <strain evidence="8">Arlian Lab</strain>
    </source>
</reference>
<comment type="function">
    <text evidence="7">Component of the sequence-specific heterotrimeric transcription factor (NF-Y) which specifically recognizes a 5'-CCAAT-3' box motif found in the promoters of its target genes.</text>
</comment>
<dbReference type="SMART" id="SM00521">
    <property type="entry name" value="CBF"/>
    <property type="match status" value="1"/>
</dbReference>
<dbReference type="PANTHER" id="PTHR12632">
    <property type="entry name" value="TRANSCRIPTION FACTOR NF-Y ALPHA-RELATED"/>
    <property type="match status" value="1"/>
</dbReference>
<keyword evidence="4" id="KW-0010">Activator</keyword>
<evidence type="ECO:0000256" key="5">
    <source>
        <dbReference type="ARBA" id="ARBA00023163"/>
    </source>
</evidence>
<dbReference type="InterPro" id="IPR018362">
    <property type="entry name" value="CCAAT-binding_factor_CS"/>
</dbReference>
<dbReference type="OMA" id="GQTIICP"/>
<dbReference type="OrthoDB" id="1097733at2759"/>
<keyword evidence="5 7" id="KW-0804">Transcription</keyword>
<dbReference type="PRINTS" id="PR00616">
    <property type="entry name" value="CCAATSUBUNTB"/>
</dbReference>
<dbReference type="EMBL" id="JXLN01002093">
    <property type="protein sequence ID" value="KPM02505.1"/>
    <property type="molecule type" value="Genomic_DNA"/>
</dbReference>
<dbReference type="InterPro" id="IPR001289">
    <property type="entry name" value="NFYA"/>
</dbReference>
<evidence type="ECO:0000256" key="3">
    <source>
        <dbReference type="ARBA" id="ARBA00023125"/>
    </source>
</evidence>
<dbReference type="VEuPathDB" id="VectorBase:SSCA009467"/>
<evidence type="ECO:0000256" key="2">
    <source>
        <dbReference type="ARBA" id="ARBA00023015"/>
    </source>
</evidence>
<accession>A0A131ZW45</accession>
<gene>
    <name evidence="8" type="ORF">QR98_0009190</name>
</gene>
<dbReference type="Proteomes" id="UP000616769">
    <property type="component" value="Unassembled WGS sequence"/>
</dbReference>
<evidence type="ECO:0000313" key="9">
    <source>
        <dbReference type="Proteomes" id="UP000616769"/>
    </source>
</evidence>
<dbReference type="GO" id="GO:0003700">
    <property type="term" value="F:DNA-binding transcription factor activity"/>
    <property type="evidence" value="ECO:0007669"/>
    <property type="project" value="UniProtKB-UniRule"/>
</dbReference>
<keyword evidence="6 7" id="KW-0539">Nucleus</keyword>
<dbReference type="PROSITE" id="PS00686">
    <property type="entry name" value="NFYA_HAP2_1"/>
    <property type="match status" value="1"/>
</dbReference>
<protein>
    <recommendedName>
        <fullName evidence="7">Nuclear transcription factor Y subunit</fullName>
    </recommendedName>
</protein>
<dbReference type="PROSITE" id="PS51152">
    <property type="entry name" value="NFYA_HAP2_2"/>
    <property type="match status" value="1"/>
</dbReference>
<comment type="subunit">
    <text evidence="7">Heterotrimer.</text>
</comment>
<keyword evidence="2 7" id="KW-0805">Transcription regulation</keyword>
<comment type="similarity">
    <text evidence="7">Belongs to the NFYA/HAP2 subunit family.</text>
</comment>
<comment type="subcellular location">
    <subcellularLocation>
        <location evidence="1 7">Nucleus</location>
    </subcellularLocation>
</comment>
<comment type="caution">
    <text evidence="8">The sequence shown here is derived from an EMBL/GenBank/DDBJ whole genome shotgun (WGS) entry which is preliminary data.</text>
</comment>
<dbReference type="Gene3D" id="6.10.250.2430">
    <property type="match status" value="1"/>
</dbReference>